<name>A0A127HYU5_PSEAZ</name>
<dbReference type="EMBL" id="CP014546">
    <property type="protein sequence ID" value="AMN79646.1"/>
    <property type="molecule type" value="Genomic_DNA"/>
</dbReference>
<accession>A0A127HYU5</accession>
<proteinExistence type="predicted"/>
<reference evidence="1 2" key="1">
    <citation type="submission" date="2016-02" db="EMBL/GenBank/DDBJ databases">
        <title>Complete genome sequence of Pseudomonas azotoformans S4.</title>
        <authorList>
            <person name="Fang Y."/>
            <person name="Wu L."/>
            <person name="Feng G."/>
        </authorList>
    </citation>
    <scope>NUCLEOTIDE SEQUENCE [LARGE SCALE GENOMIC DNA]</scope>
    <source>
        <strain evidence="1 2">S4</strain>
    </source>
</reference>
<gene>
    <name evidence="1" type="ORF">AYR47_15510</name>
</gene>
<dbReference type="Proteomes" id="UP000070516">
    <property type="component" value="Chromosome"/>
</dbReference>
<protein>
    <submittedName>
        <fullName evidence="1">Uncharacterized protein</fullName>
    </submittedName>
</protein>
<sequence length="122" mass="13020">MIDLSGHSPGMLYALSATSIGQPWTVGGYPGSLNLAKEALGLVTCSDIAQAWILTEPGAPTQIPDELLESLGGDLDRDYELVATWNSENYVAASRVQMLWKPLRSIIEASDACGKARSVGLR</sequence>
<dbReference type="KEGG" id="pazo:AYR47_15510"/>
<evidence type="ECO:0000313" key="1">
    <source>
        <dbReference type="EMBL" id="AMN79646.1"/>
    </source>
</evidence>
<evidence type="ECO:0000313" key="2">
    <source>
        <dbReference type="Proteomes" id="UP000070516"/>
    </source>
</evidence>
<organism evidence="1 2">
    <name type="scientific">Pseudomonas azotoformans</name>
    <dbReference type="NCBI Taxonomy" id="47878"/>
    <lineage>
        <taxon>Bacteria</taxon>
        <taxon>Pseudomonadati</taxon>
        <taxon>Pseudomonadota</taxon>
        <taxon>Gammaproteobacteria</taxon>
        <taxon>Pseudomonadales</taxon>
        <taxon>Pseudomonadaceae</taxon>
        <taxon>Pseudomonas</taxon>
    </lineage>
</organism>
<dbReference type="AlphaFoldDB" id="A0A127HYU5"/>